<sequence>MRRCAFIDTGVHWQAAFIAEIVCWLLRPTRRGGRIVGYYALSTGAVSHADCTGKFRRKMPDPMPVILLSRLSIDRKHQRRGLGENLSATPLHAACRSPRTSASVPILVHALQDRRAASTPATSSNRPPPIRFT</sequence>
<dbReference type="InterPro" id="IPR016181">
    <property type="entry name" value="Acyl_CoA_acyltransferase"/>
</dbReference>
<dbReference type="Gene3D" id="3.40.630.30">
    <property type="match status" value="1"/>
</dbReference>
<dbReference type="PATRIC" id="fig|1299326.3.peg.6362"/>
<dbReference type="GO" id="GO:0016746">
    <property type="term" value="F:acyltransferase activity"/>
    <property type="evidence" value="ECO:0007669"/>
    <property type="project" value="UniProtKB-KW"/>
</dbReference>
<dbReference type="PANTHER" id="PTHR36449:SF1">
    <property type="entry name" value="ACETYLTRANSFERASE"/>
    <property type="match status" value="1"/>
</dbReference>
<dbReference type="EMBL" id="JAOA01000020">
    <property type="protein sequence ID" value="EUA02652.1"/>
    <property type="molecule type" value="Genomic_DNA"/>
</dbReference>
<dbReference type="PANTHER" id="PTHR36449">
    <property type="entry name" value="ACETYLTRANSFERASE-RELATED"/>
    <property type="match status" value="1"/>
</dbReference>
<dbReference type="AlphaFoldDB" id="X7Y603"/>
<keyword evidence="2 4" id="KW-0808">Transferase</keyword>
<gene>
    <name evidence="4" type="ORF">I545_6616</name>
</gene>
<protein>
    <submittedName>
        <fullName evidence="4">Acetyltransferase family protein</fullName>
    </submittedName>
</protein>
<dbReference type="SUPFAM" id="SSF55729">
    <property type="entry name" value="Acyl-CoA N-acyltransferases (Nat)"/>
    <property type="match status" value="1"/>
</dbReference>
<keyword evidence="3" id="KW-0012">Acyltransferase</keyword>
<keyword evidence="1" id="KW-1277">Toxin-antitoxin system</keyword>
<evidence type="ECO:0000256" key="3">
    <source>
        <dbReference type="ARBA" id="ARBA00023315"/>
    </source>
</evidence>
<name>X7Y603_MYCKA</name>
<dbReference type="Proteomes" id="UP000020561">
    <property type="component" value="Unassembled WGS sequence"/>
</dbReference>
<evidence type="ECO:0000256" key="2">
    <source>
        <dbReference type="ARBA" id="ARBA00022679"/>
    </source>
</evidence>
<comment type="caution">
    <text evidence="4">The sequence shown here is derived from an EMBL/GenBank/DDBJ whole genome shotgun (WGS) entry which is preliminary data.</text>
</comment>
<evidence type="ECO:0000313" key="4">
    <source>
        <dbReference type="EMBL" id="EUA02652.1"/>
    </source>
</evidence>
<accession>X7Y603</accession>
<organism evidence="4 5">
    <name type="scientific">Mycobacterium kansasii 662</name>
    <dbReference type="NCBI Taxonomy" id="1299326"/>
    <lineage>
        <taxon>Bacteria</taxon>
        <taxon>Bacillati</taxon>
        <taxon>Actinomycetota</taxon>
        <taxon>Actinomycetes</taxon>
        <taxon>Mycobacteriales</taxon>
        <taxon>Mycobacteriaceae</taxon>
        <taxon>Mycobacterium</taxon>
    </lineage>
</organism>
<evidence type="ECO:0000256" key="1">
    <source>
        <dbReference type="ARBA" id="ARBA00022649"/>
    </source>
</evidence>
<proteinExistence type="predicted"/>
<evidence type="ECO:0000313" key="5">
    <source>
        <dbReference type="Proteomes" id="UP000020561"/>
    </source>
</evidence>
<reference evidence="4 5" key="1">
    <citation type="submission" date="2013-12" db="EMBL/GenBank/DDBJ databases">
        <authorList>
            <person name="Brown-Elliot B."/>
            <person name="Wallace R."/>
            <person name="Lenaerts A."/>
            <person name="Ordway D."/>
            <person name="DeGroote M.A."/>
            <person name="Parker T."/>
            <person name="Sizemore C."/>
            <person name="Tallon L.J."/>
            <person name="Sadzewicz L.K."/>
            <person name="Sengamalay N."/>
            <person name="Fraser C.M."/>
            <person name="Hine E."/>
            <person name="Shefchek K.A."/>
            <person name="Das S.P."/>
            <person name="Tettelin H."/>
        </authorList>
    </citation>
    <scope>NUCLEOTIDE SEQUENCE [LARGE SCALE GENOMIC DNA]</scope>
    <source>
        <strain evidence="4 5">662</strain>
    </source>
</reference>